<dbReference type="InterPro" id="IPR056680">
    <property type="entry name" value="DUF7778"/>
</dbReference>
<feature type="compositionally biased region" description="Low complexity" evidence="1">
    <location>
        <begin position="176"/>
        <end position="185"/>
    </location>
</feature>
<dbReference type="PANTHER" id="PTHR36947">
    <property type="entry name" value="PROTEIN CBG04364"/>
    <property type="match status" value="1"/>
</dbReference>
<dbReference type="Proteomes" id="UP001177023">
    <property type="component" value="Unassembled WGS sequence"/>
</dbReference>
<name>A0AA36D121_9BILA</name>
<keyword evidence="4" id="KW-1185">Reference proteome</keyword>
<feature type="region of interest" description="Disordered" evidence="1">
    <location>
        <begin position="162"/>
        <end position="191"/>
    </location>
</feature>
<feature type="domain" description="DUF7778" evidence="2">
    <location>
        <begin position="17"/>
        <end position="134"/>
    </location>
</feature>
<dbReference type="Pfam" id="PF24998">
    <property type="entry name" value="DUF7778"/>
    <property type="match status" value="1"/>
</dbReference>
<evidence type="ECO:0000313" key="4">
    <source>
        <dbReference type="Proteomes" id="UP001177023"/>
    </source>
</evidence>
<accession>A0AA36D121</accession>
<comment type="caution">
    <text evidence="3">The sequence shown here is derived from an EMBL/GenBank/DDBJ whole genome shotgun (WGS) entry which is preliminary data.</text>
</comment>
<reference evidence="3" key="1">
    <citation type="submission" date="2023-06" db="EMBL/GenBank/DDBJ databases">
        <authorList>
            <person name="Delattre M."/>
        </authorList>
    </citation>
    <scope>NUCLEOTIDE SEQUENCE</scope>
    <source>
        <strain evidence="3">AF72</strain>
    </source>
</reference>
<evidence type="ECO:0000256" key="1">
    <source>
        <dbReference type="SAM" id="MobiDB-lite"/>
    </source>
</evidence>
<proteinExistence type="predicted"/>
<organism evidence="3 4">
    <name type="scientific">Mesorhabditis spiculigera</name>
    <dbReference type="NCBI Taxonomy" id="96644"/>
    <lineage>
        <taxon>Eukaryota</taxon>
        <taxon>Metazoa</taxon>
        <taxon>Ecdysozoa</taxon>
        <taxon>Nematoda</taxon>
        <taxon>Chromadorea</taxon>
        <taxon>Rhabditida</taxon>
        <taxon>Rhabditina</taxon>
        <taxon>Rhabditomorpha</taxon>
        <taxon>Rhabditoidea</taxon>
        <taxon>Rhabditidae</taxon>
        <taxon>Mesorhabditinae</taxon>
        <taxon>Mesorhabditis</taxon>
    </lineage>
</organism>
<evidence type="ECO:0000259" key="2">
    <source>
        <dbReference type="Pfam" id="PF24998"/>
    </source>
</evidence>
<dbReference type="PANTHER" id="PTHR36947:SF6">
    <property type="entry name" value="TLDC DOMAIN-CONTAINING PROTEIN"/>
    <property type="match status" value="1"/>
</dbReference>
<feature type="non-terminal residue" evidence="3">
    <location>
        <position position="1"/>
    </location>
</feature>
<feature type="compositionally biased region" description="Acidic residues" evidence="1">
    <location>
        <begin position="162"/>
        <end position="175"/>
    </location>
</feature>
<protein>
    <recommendedName>
        <fullName evidence="2">DUF7778 domain-containing protein</fullName>
    </recommendedName>
</protein>
<dbReference type="AlphaFoldDB" id="A0AA36D121"/>
<sequence length="393" mass="43803">MEARVLSYTASKTFSRKMNLPDRRNWSVCAEDVLFEHEAVIYTKSKGILFDYYNDIIVVPTILTTQGFLIIYASVNTGYIVHVPSASMIQTTTDVDKDNVRCTHVKLRYPFGNVHLCAADGLGAHWRNLLTAAHDNRIQDIVAAKKAAHAPAKPLMVKVAEEVEDKEPESEDESEQVSTSSSSLSDVNEPKYDLVARLNKPPQKSEEGGEAMTAIEKQASAISWTCTQAPEIEDVRPPPVKCDASTNVSGTYGKLMETLRETKERLIIRRWTKAQPTKSTPAVTEPRTDLDLLPIRQSETTISSNSGIFSDITDMEPSCCQRSEHNVPDLRGQFESKLTVKKSEEKLKIGFPRRFNITSKRAVANQLSVHSLTDVKDWYFGPGADQKPGESRA</sequence>
<dbReference type="EMBL" id="CATQJA010002653">
    <property type="protein sequence ID" value="CAJ0578095.1"/>
    <property type="molecule type" value="Genomic_DNA"/>
</dbReference>
<gene>
    <name evidence="3" type="ORF">MSPICULIGERA_LOCUS16359</name>
</gene>
<evidence type="ECO:0000313" key="3">
    <source>
        <dbReference type="EMBL" id="CAJ0578095.1"/>
    </source>
</evidence>